<accession>A0ABQ8XZ05</accession>
<dbReference type="CDD" id="cd18186">
    <property type="entry name" value="BTB_POZ_ZBTB_KLHL-like"/>
    <property type="match status" value="1"/>
</dbReference>
<gene>
    <name evidence="3" type="ORF">M0813_27157</name>
</gene>
<reference evidence="3" key="1">
    <citation type="submission" date="2022-08" db="EMBL/GenBank/DDBJ databases">
        <title>Novel sulfate-reducing endosymbionts in the free-living metamonad Anaeramoeba.</title>
        <authorList>
            <person name="Jerlstrom-Hultqvist J."/>
            <person name="Cepicka I."/>
            <person name="Gallot-Lavallee L."/>
            <person name="Salas-Leiva D."/>
            <person name="Curtis B.A."/>
            <person name="Zahonova K."/>
            <person name="Pipaliya S."/>
            <person name="Dacks J."/>
            <person name="Roger A.J."/>
        </authorList>
    </citation>
    <scope>NUCLEOTIDE SEQUENCE</scope>
    <source>
        <strain evidence="3">Schooner1</strain>
    </source>
</reference>
<comment type="caution">
    <text evidence="3">The sequence shown here is derived from an EMBL/GenBank/DDBJ whole genome shotgun (WGS) entry which is preliminary data.</text>
</comment>
<dbReference type="InterPro" id="IPR051553">
    <property type="entry name" value="Ran_GTPase-activating"/>
</dbReference>
<dbReference type="SUPFAM" id="SSF50985">
    <property type="entry name" value="RCC1/BLIP-II"/>
    <property type="match status" value="1"/>
</dbReference>
<feature type="compositionally biased region" description="Basic and acidic residues" evidence="1">
    <location>
        <begin position="525"/>
        <end position="536"/>
    </location>
</feature>
<feature type="region of interest" description="Disordered" evidence="1">
    <location>
        <begin position="525"/>
        <end position="563"/>
    </location>
</feature>
<dbReference type="Pfam" id="PF13540">
    <property type="entry name" value="RCC1_2"/>
    <property type="match status" value="1"/>
</dbReference>
<feature type="domain" description="BTB" evidence="2">
    <location>
        <begin position="570"/>
        <end position="630"/>
    </location>
</feature>
<dbReference type="PROSITE" id="PS50097">
    <property type="entry name" value="BTB"/>
    <property type="match status" value="1"/>
</dbReference>
<evidence type="ECO:0000313" key="3">
    <source>
        <dbReference type="EMBL" id="KAJ6237594.1"/>
    </source>
</evidence>
<dbReference type="PANTHER" id="PTHR45982:SF1">
    <property type="entry name" value="REGULATOR OF CHROMOSOME CONDENSATION"/>
    <property type="match status" value="1"/>
</dbReference>
<dbReference type="PANTHER" id="PTHR45982">
    <property type="entry name" value="REGULATOR OF CHROMOSOME CONDENSATION"/>
    <property type="match status" value="1"/>
</dbReference>
<dbReference type="InterPro" id="IPR011333">
    <property type="entry name" value="SKP1/BTB/POZ_sf"/>
</dbReference>
<evidence type="ECO:0000259" key="2">
    <source>
        <dbReference type="PROSITE" id="PS50097"/>
    </source>
</evidence>
<dbReference type="InterPro" id="IPR009091">
    <property type="entry name" value="RCC1/BLIP-II"/>
</dbReference>
<feature type="compositionally biased region" description="Basic and acidic residues" evidence="1">
    <location>
        <begin position="548"/>
        <end position="563"/>
    </location>
</feature>
<dbReference type="EMBL" id="JAOAOG010000239">
    <property type="protein sequence ID" value="KAJ6237594.1"/>
    <property type="molecule type" value="Genomic_DNA"/>
</dbReference>
<dbReference type="InterPro" id="IPR000210">
    <property type="entry name" value="BTB/POZ_dom"/>
</dbReference>
<keyword evidence="4" id="KW-1185">Reference proteome</keyword>
<proteinExistence type="predicted"/>
<organism evidence="3 4">
    <name type="scientific">Anaeramoeba flamelloides</name>
    <dbReference type="NCBI Taxonomy" id="1746091"/>
    <lineage>
        <taxon>Eukaryota</taxon>
        <taxon>Metamonada</taxon>
        <taxon>Anaeramoebidae</taxon>
        <taxon>Anaeramoeba</taxon>
    </lineage>
</organism>
<dbReference type="Proteomes" id="UP001150062">
    <property type="component" value="Unassembled WGS sequence"/>
</dbReference>
<protein>
    <submittedName>
        <fullName evidence="3">Regulator of chromosome condensation</fullName>
    </submittedName>
</protein>
<evidence type="ECO:0000313" key="4">
    <source>
        <dbReference type="Proteomes" id="UP001150062"/>
    </source>
</evidence>
<dbReference type="Gene3D" id="3.30.710.10">
    <property type="entry name" value="Potassium Channel Kv1.1, Chain A"/>
    <property type="match status" value="1"/>
</dbReference>
<name>A0ABQ8XZ05_9EUKA</name>
<sequence length="665" mass="76562">MKTNYSFILKKKRTSIEPLKFQDTTTSINEDLQSIDQVVGGDSFSCYLMKDSTVLLYSDVKMKIDLKKKKKITKQVYAYPNLTQNKIIKISCGSNHIIILDDQGQVYSILGNKKKYINEIANGRGKYQRTKLNKPYLVGYFKKKKLFVHDVACGEGNSYFLCSKILNKKEKIEAQTENQKQISYSLYSCGSGLSTGTNADYSENVYSPKKVADNVLKVFSGRCCNHFWYTTSKGLLCGAGKNNYAKLGFENFNTIGIDVNINYTPRAINLKKMLASEIRDIKGGIFHSLLLTKSGELHSAGKIDSNGLNRVIKEFTKIESLKNTFVYHVTIYRKLNLIFTDNGIYYWGVLSFPNRSEQLKCLIPKKVDINNENGNGSINLQNYKLFNSNNIFYLISKNESDMLSSINDDFALLFKSKQLCDDVICDFPVHKAWIEIRTGKPIGHFKKWVAKNNFDQNQVLDFLNWIYSSKMSNFKENHFQLFFNQFIEKNDLMSSTITRSLIKLYQDQNSANFSIKVLKSNTNKKGGEKNIKKKDDNDNDDDQSEFNGGKEKTNEKENKEKGVRCDEEYEEIPVHDFVLFARSGLYRGFFDFTNNEKKNTNKVQDYSGKSLDTLKIFIKFLYFDELILTLNDDPKLVIKELSDAIEYYQLNPQSKLNLELIQIKK</sequence>
<dbReference type="Gene3D" id="2.130.10.30">
    <property type="entry name" value="Regulator of chromosome condensation 1/beta-lactamase-inhibitor protein II"/>
    <property type="match status" value="1"/>
</dbReference>
<evidence type="ECO:0000256" key="1">
    <source>
        <dbReference type="SAM" id="MobiDB-lite"/>
    </source>
</evidence>